<proteinExistence type="predicted"/>
<dbReference type="InterPro" id="IPR029052">
    <property type="entry name" value="Metallo-depent_PP-like"/>
</dbReference>
<evidence type="ECO:0000256" key="2">
    <source>
        <dbReference type="ARBA" id="ARBA00022801"/>
    </source>
</evidence>
<feature type="domain" description="Calcineurin-like phosphoesterase" evidence="4">
    <location>
        <begin position="158"/>
        <end position="314"/>
    </location>
</feature>
<gene>
    <name evidence="5" type="ORF">PZE19_18590</name>
</gene>
<dbReference type="InterPro" id="IPR051158">
    <property type="entry name" value="Metallophosphoesterase_sf"/>
</dbReference>
<dbReference type="EMBL" id="JARRAG010000002">
    <property type="protein sequence ID" value="MDG3005800.1"/>
    <property type="molecule type" value="Genomic_DNA"/>
</dbReference>
<evidence type="ECO:0000256" key="3">
    <source>
        <dbReference type="SAM" id="Phobius"/>
    </source>
</evidence>
<keyword evidence="3" id="KW-0812">Transmembrane</keyword>
<dbReference type="SUPFAM" id="SSF56300">
    <property type="entry name" value="Metallo-dependent phosphatases"/>
    <property type="match status" value="1"/>
</dbReference>
<dbReference type="CDD" id="cd07385">
    <property type="entry name" value="MPP_YkuE_C"/>
    <property type="match status" value="1"/>
</dbReference>
<sequence>MFSTLLFYATFAIGEAASIVFAINVVHGFPWKVRWTEHATLAALAVCGLISFESTRRHWMVPVSEWPPPLVVFAVFCSAVAVVGLPVATLARLRRGRLAESMPRERRAAIVDAPRAGFIGDGSHAWMLRLPGNTSLDLETHDWSVPFRRLPSEMDGLSILHLTDLHFSRAYDRRYFEAVCDVAADMTSDVVVVTGDLIDDPECIDWIAPFLERLPGRLGRFAILGNHDQHHDIDRIAEAATDAGFTVLDGHVATIDVNGRRLAVGGTCAPWGPAIADDAIPESDFSILLSHTPDQVYKAARQGWDFILCGHNHGGQVRLPVIGPVLMPSRYSRRFDLGFFEVPPSLMYVSQGIGSKHPIRYGCTPEISRFTLVPAAAVATPHGHHAAPERSPIRA</sequence>
<dbReference type="PANTHER" id="PTHR31302:SF31">
    <property type="entry name" value="PHOSPHODIESTERASE YAEI"/>
    <property type="match status" value="1"/>
</dbReference>
<evidence type="ECO:0000256" key="1">
    <source>
        <dbReference type="ARBA" id="ARBA00022723"/>
    </source>
</evidence>
<dbReference type="Pfam" id="PF00149">
    <property type="entry name" value="Metallophos"/>
    <property type="match status" value="1"/>
</dbReference>
<dbReference type="InterPro" id="IPR004843">
    <property type="entry name" value="Calcineurin-like_PHP"/>
</dbReference>
<dbReference type="PANTHER" id="PTHR31302">
    <property type="entry name" value="TRANSMEMBRANE PROTEIN WITH METALLOPHOSPHOESTERASE DOMAIN-RELATED"/>
    <property type="match status" value="1"/>
</dbReference>
<evidence type="ECO:0000313" key="6">
    <source>
        <dbReference type="Proteomes" id="UP001216907"/>
    </source>
</evidence>
<keyword evidence="3" id="KW-0472">Membrane</keyword>
<name>A0ABT6FEK2_9BACT</name>
<dbReference type="Proteomes" id="UP001216907">
    <property type="component" value="Unassembled WGS sequence"/>
</dbReference>
<keyword evidence="2" id="KW-0378">Hydrolase</keyword>
<organism evidence="5 6">
    <name type="scientific">Paludisphaera mucosa</name>
    <dbReference type="NCBI Taxonomy" id="3030827"/>
    <lineage>
        <taxon>Bacteria</taxon>
        <taxon>Pseudomonadati</taxon>
        <taxon>Planctomycetota</taxon>
        <taxon>Planctomycetia</taxon>
        <taxon>Isosphaerales</taxon>
        <taxon>Isosphaeraceae</taxon>
        <taxon>Paludisphaera</taxon>
    </lineage>
</organism>
<evidence type="ECO:0000313" key="5">
    <source>
        <dbReference type="EMBL" id="MDG3005800.1"/>
    </source>
</evidence>
<dbReference type="Gene3D" id="3.60.21.10">
    <property type="match status" value="1"/>
</dbReference>
<accession>A0ABT6FEK2</accession>
<protein>
    <submittedName>
        <fullName evidence="5">Metallophosphoesterase</fullName>
    </submittedName>
</protein>
<keyword evidence="3" id="KW-1133">Transmembrane helix</keyword>
<comment type="caution">
    <text evidence="5">The sequence shown here is derived from an EMBL/GenBank/DDBJ whole genome shotgun (WGS) entry which is preliminary data.</text>
</comment>
<keyword evidence="6" id="KW-1185">Reference proteome</keyword>
<evidence type="ECO:0000259" key="4">
    <source>
        <dbReference type="Pfam" id="PF00149"/>
    </source>
</evidence>
<dbReference type="RefSeq" id="WP_277862130.1">
    <property type="nucleotide sequence ID" value="NZ_JARRAG010000002.1"/>
</dbReference>
<keyword evidence="1" id="KW-0479">Metal-binding</keyword>
<reference evidence="5 6" key="1">
    <citation type="submission" date="2023-03" db="EMBL/GenBank/DDBJ databases">
        <title>Paludisphaera mucosa sp. nov. a novel planctomycete from northern fen.</title>
        <authorList>
            <person name="Ivanova A."/>
        </authorList>
    </citation>
    <scope>NUCLEOTIDE SEQUENCE [LARGE SCALE GENOMIC DNA]</scope>
    <source>
        <strain evidence="5 6">Pla2</strain>
    </source>
</reference>
<feature type="transmembrane region" description="Helical" evidence="3">
    <location>
        <begin position="70"/>
        <end position="93"/>
    </location>
</feature>